<proteinExistence type="inferred from homology"/>
<keyword evidence="3" id="KW-1003">Cell membrane</keyword>
<comment type="subcellular location">
    <subcellularLocation>
        <location evidence="1 7">Cell membrane</location>
        <topology evidence="1 7">Multi-pass membrane protein</topology>
    </subcellularLocation>
</comment>
<feature type="transmembrane region" description="Helical" evidence="7">
    <location>
        <begin position="79"/>
        <end position="103"/>
    </location>
</feature>
<keyword evidence="4 7" id="KW-0812">Transmembrane</keyword>
<feature type="domain" description="ABC transmembrane type-1" evidence="8">
    <location>
        <begin position="75"/>
        <end position="267"/>
    </location>
</feature>
<evidence type="ECO:0000256" key="3">
    <source>
        <dbReference type="ARBA" id="ARBA00022475"/>
    </source>
</evidence>
<keyword evidence="5 7" id="KW-1133">Transmembrane helix</keyword>
<dbReference type="InterPro" id="IPR035906">
    <property type="entry name" value="MetI-like_sf"/>
</dbReference>
<evidence type="ECO:0000256" key="4">
    <source>
        <dbReference type="ARBA" id="ARBA00022692"/>
    </source>
</evidence>
<dbReference type="PROSITE" id="PS50928">
    <property type="entry name" value="ABC_TM1"/>
    <property type="match status" value="1"/>
</dbReference>
<evidence type="ECO:0000256" key="2">
    <source>
        <dbReference type="ARBA" id="ARBA00022448"/>
    </source>
</evidence>
<evidence type="ECO:0000256" key="1">
    <source>
        <dbReference type="ARBA" id="ARBA00004651"/>
    </source>
</evidence>
<dbReference type="GO" id="GO:0005886">
    <property type="term" value="C:plasma membrane"/>
    <property type="evidence" value="ECO:0007669"/>
    <property type="project" value="UniProtKB-SubCell"/>
</dbReference>
<gene>
    <name evidence="9" type="ORF">C7B45_06365</name>
</gene>
<feature type="transmembrane region" description="Helical" evidence="7">
    <location>
        <begin position="140"/>
        <end position="158"/>
    </location>
</feature>
<organism evidence="9 10">
    <name type="scientific">Sulfobacillus acidophilus</name>
    <dbReference type="NCBI Taxonomy" id="53633"/>
    <lineage>
        <taxon>Bacteria</taxon>
        <taxon>Bacillati</taxon>
        <taxon>Bacillota</taxon>
        <taxon>Clostridia</taxon>
        <taxon>Eubacteriales</taxon>
        <taxon>Clostridiales Family XVII. Incertae Sedis</taxon>
        <taxon>Sulfobacillus</taxon>
    </lineage>
</organism>
<dbReference type="InterPro" id="IPR050366">
    <property type="entry name" value="BP-dependent_transpt_permease"/>
</dbReference>
<protein>
    <submittedName>
        <fullName evidence="9">Peptide ABC transporter permease</fullName>
    </submittedName>
</protein>
<comment type="caution">
    <text evidence="9">The sequence shown here is derived from an EMBL/GenBank/DDBJ whole genome shotgun (WGS) entry which is preliminary data.</text>
</comment>
<dbReference type="Gene3D" id="1.10.3720.10">
    <property type="entry name" value="MetI-like"/>
    <property type="match status" value="1"/>
</dbReference>
<evidence type="ECO:0000256" key="6">
    <source>
        <dbReference type="ARBA" id="ARBA00023136"/>
    </source>
</evidence>
<dbReference type="PANTHER" id="PTHR43386:SF1">
    <property type="entry name" value="D,D-DIPEPTIDE TRANSPORT SYSTEM PERMEASE PROTEIN DDPC-RELATED"/>
    <property type="match status" value="1"/>
</dbReference>
<reference evidence="9 10" key="1">
    <citation type="journal article" date="2014" name="BMC Genomics">
        <title>Comparison of environmental and isolate Sulfobacillus genomes reveals diverse carbon, sulfur, nitrogen, and hydrogen metabolisms.</title>
        <authorList>
            <person name="Justice N.B."/>
            <person name="Norman A."/>
            <person name="Brown C.T."/>
            <person name="Singh A."/>
            <person name="Thomas B.C."/>
            <person name="Banfield J.F."/>
        </authorList>
    </citation>
    <scope>NUCLEOTIDE SEQUENCE [LARGE SCALE GENOMIC DNA]</scope>
    <source>
        <strain evidence="9">AMDSBA3</strain>
    </source>
</reference>
<comment type="similarity">
    <text evidence="7">Belongs to the binding-protein-dependent transport system permease family.</text>
</comment>
<dbReference type="PANTHER" id="PTHR43386">
    <property type="entry name" value="OLIGOPEPTIDE TRANSPORT SYSTEM PERMEASE PROTEIN APPC"/>
    <property type="match status" value="1"/>
</dbReference>
<dbReference type="Proteomes" id="UP000241848">
    <property type="component" value="Unassembled WGS sequence"/>
</dbReference>
<dbReference type="InterPro" id="IPR025966">
    <property type="entry name" value="OppC_N"/>
</dbReference>
<keyword evidence="2 7" id="KW-0813">Transport</keyword>
<sequence length="282" mass="30123">MSGLAVFKPFWRNKLARTGMIIVLLLVLVAIFAPVIAPYSPYNSSFPPMLGPSAQHWLGTTQAGQDVFSQLVYGARQSLWVGFAAGTAATILGLIIGLIAGYAPGIVDDVLSYLINVFLVIPGLPLMIILAAYAPVHGSLLIIFVITVTGWAWGARVLRSQVTTLRSRDYVAAARFAGDGMLRIVFREIMPNMISLVAAGFLGAAVSAILAAAGLEFLGLGDPSINSWGTMLYWAENSGALLQGQWAWLFAPGFLIAVLGTSLVLINFAVDEMANPRLRKKA</sequence>
<accession>A0A2T2WK01</accession>
<dbReference type="GO" id="GO:0071916">
    <property type="term" value="F:dipeptide transmembrane transporter activity"/>
    <property type="evidence" value="ECO:0007669"/>
    <property type="project" value="TreeGrafter"/>
</dbReference>
<dbReference type="Pfam" id="PF00528">
    <property type="entry name" value="BPD_transp_1"/>
    <property type="match status" value="1"/>
</dbReference>
<feature type="transmembrane region" description="Helical" evidence="7">
    <location>
        <begin position="193"/>
        <end position="215"/>
    </location>
</feature>
<dbReference type="SUPFAM" id="SSF161098">
    <property type="entry name" value="MetI-like"/>
    <property type="match status" value="1"/>
</dbReference>
<dbReference type="CDD" id="cd06261">
    <property type="entry name" value="TM_PBP2"/>
    <property type="match status" value="1"/>
</dbReference>
<dbReference type="AlphaFoldDB" id="A0A2T2WK01"/>
<feature type="transmembrane region" description="Helical" evidence="7">
    <location>
        <begin position="246"/>
        <end position="270"/>
    </location>
</feature>
<evidence type="ECO:0000259" key="8">
    <source>
        <dbReference type="PROSITE" id="PS50928"/>
    </source>
</evidence>
<evidence type="ECO:0000313" key="10">
    <source>
        <dbReference type="Proteomes" id="UP000241848"/>
    </source>
</evidence>
<feature type="transmembrane region" description="Helical" evidence="7">
    <location>
        <begin position="110"/>
        <end position="134"/>
    </location>
</feature>
<evidence type="ECO:0000313" key="9">
    <source>
        <dbReference type="EMBL" id="PSR22574.1"/>
    </source>
</evidence>
<feature type="transmembrane region" description="Helical" evidence="7">
    <location>
        <begin position="21"/>
        <end position="40"/>
    </location>
</feature>
<evidence type="ECO:0000256" key="7">
    <source>
        <dbReference type="RuleBase" id="RU363032"/>
    </source>
</evidence>
<dbReference type="Pfam" id="PF12911">
    <property type="entry name" value="OppC_N"/>
    <property type="match status" value="1"/>
</dbReference>
<dbReference type="InterPro" id="IPR000515">
    <property type="entry name" value="MetI-like"/>
</dbReference>
<evidence type="ECO:0000256" key="5">
    <source>
        <dbReference type="ARBA" id="ARBA00022989"/>
    </source>
</evidence>
<dbReference type="EMBL" id="PXYV01000015">
    <property type="protein sequence ID" value="PSR22574.1"/>
    <property type="molecule type" value="Genomic_DNA"/>
</dbReference>
<keyword evidence="6 7" id="KW-0472">Membrane</keyword>
<name>A0A2T2WK01_9FIRM</name>